<protein>
    <submittedName>
        <fullName evidence="2">Uncharacterized protein</fullName>
    </submittedName>
</protein>
<dbReference type="EMBL" id="JAYGIL010000021">
    <property type="protein sequence ID" value="MEA5404498.1"/>
    <property type="molecule type" value="Genomic_DNA"/>
</dbReference>
<accession>A0ABU5S7P1</accession>
<name>A0ABU5S7P1_9BACT</name>
<organism evidence="2 3">
    <name type="scientific">Arcicella gelida</name>
    <dbReference type="NCBI Taxonomy" id="2984195"/>
    <lineage>
        <taxon>Bacteria</taxon>
        <taxon>Pseudomonadati</taxon>
        <taxon>Bacteroidota</taxon>
        <taxon>Cytophagia</taxon>
        <taxon>Cytophagales</taxon>
        <taxon>Flectobacillaceae</taxon>
        <taxon>Arcicella</taxon>
    </lineage>
</organism>
<sequence>MYQNPLAGLEYYSVNIIPSSLPIISEETLVSSPQLIKVVSDSLKSVGLEKPVSTETIAQAYSQKGGLFLDYLTENLSLQQNLSLSPALKENARKALRTVLEAVIGKANEELIKNGQNPVKVPTNTDTPTTPTTETTDYKPYLIGGSIILAVIAVLVWIKKR</sequence>
<reference evidence="2 3" key="1">
    <citation type="submission" date="2023-12" db="EMBL/GenBank/DDBJ databases">
        <title>Novel species of the genus Arcicella isolated from rivers.</title>
        <authorList>
            <person name="Lu H."/>
        </authorList>
    </citation>
    <scope>NUCLEOTIDE SEQUENCE [LARGE SCALE GENOMIC DNA]</scope>
    <source>
        <strain evidence="2 3">DC2W</strain>
    </source>
</reference>
<comment type="caution">
    <text evidence="2">The sequence shown here is derived from an EMBL/GenBank/DDBJ whole genome shotgun (WGS) entry which is preliminary data.</text>
</comment>
<dbReference type="Proteomes" id="UP001303899">
    <property type="component" value="Unassembled WGS sequence"/>
</dbReference>
<proteinExistence type="predicted"/>
<keyword evidence="1" id="KW-1133">Transmembrane helix</keyword>
<keyword evidence="3" id="KW-1185">Reference proteome</keyword>
<evidence type="ECO:0000256" key="1">
    <source>
        <dbReference type="SAM" id="Phobius"/>
    </source>
</evidence>
<gene>
    <name evidence="2" type="ORF">VB776_16315</name>
</gene>
<dbReference type="RefSeq" id="WP_323697890.1">
    <property type="nucleotide sequence ID" value="NZ_JAYGIL010000021.1"/>
</dbReference>
<keyword evidence="1" id="KW-0472">Membrane</keyword>
<keyword evidence="1" id="KW-0812">Transmembrane</keyword>
<feature type="transmembrane region" description="Helical" evidence="1">
    <location>
        <begin position="141"/>
        <end position="158"/>
    </location>
</feature>
<evidence type="ECO:0000313" key="2">
    <source>
        <dbReference type="EMBL" id="MEA5404498.1"/>
    </source>
</evidence>
<evidence type="ECO:0000313" key="3">
    <source>
        <dbReference type="Proteomes" id="UP001303899"/>
    </source>
</evidence>